<dbReference type="InterPro" id="IPR019734">
    <property type="entry name" value="TPR_rpt"/>
</dbReference>
<evidence type="ECO:0000259" key="3">
    <source>
        <dbReference type="Pfam" id="PF06580"/>
    </source>
</evidence>
<feature type="transmembrane region" description="Helical" evidence="1">
    <location>
        <begin position="383"/>
        <end position="403"/>
    </location>
</feature>
<evidence type="ECO:0000256" key="1">
    <source>
        <dbReference type="SAM" id="Phobius"/>
    </source>
</evidence>
<dbReference type="SUPFAM" id="SSF48452">
    <property type="entry name" value="TPR-like"/>
    <property type="match status" value="1"/>
</dbReference>
<dbReference type="OrthoDB" id="607947at2"/>
<dbReference type="InterPro" id="IPR050640">
    <property type="entry name" value="Bact_2-comp_sensor_kinase"/>
</dbReference>
<dbReference type="InterPro" id="IPR036890">
    <property type="entry name" value="HATPase_C_sf"/>
</dbReference>
<dbReference type="GO" id="GO:0016020">
    <property type="term" value="C:membrane"/>
    <property type="evidence" value="ECO:0007669"/>
    <property type="project" value="InterPro"/>
</dbReference>
<evidence type="ECO:0000313" key="5">
    <source>
        <dbReference type="Proteomes" id="UP000278351"/>
    </source>
</evidence>
<protein>
    <submittedName>
        <fullName evidence="4">Histidine kinase</fullName>
    </submittedName>
</protein>
<organism evidence="4 5">
    <name type="scientific">Chitinophaga lutea</name>
    <dbReference type="NCBI Taxonomy" id="2488634"/>
    <lineage>
        <taxon>Bacteria</taxon>
        <taxon>Pseudomonadati</taxon>
        <taxon>Bacteroidota</taxon>
        <taxon>Chitinophagia</taxon>
        <taxon>Chitinophagales</taxon>
        <taxon>Chitinophagaceae</taxon>
        <taxon>Chitinophaga</taxon>
    </lineage>
</organism>
<keyword evidence="4" id="KW-0418">Kinase</keyword>
<dbReference type="AlphaFoldDB" id="A0A3N4Q1N3"/>
<dbReference type="InterPro" id="IPR011990">
    <property type="entry name" value="TPR-like_helical_dom_sf"/>
</dbReference>
<dbReference type="InterPro" id="IPR010559">
    <property type="entry name" value="Sig_transdc_His_kin_internal"/>
</dbReference>
<dbReference type="Gene3D" id="3.30.565.10">
    <property type="entry name" value="Histidine kinase-like ATPase, C-terminal domain"/>
    <property type="match status" value="1"/>
</dbReference>
<feature type="chain" id="PRO_5018274048" evidence="2">
    <location>
        <begin position="21"/>
        <end position="620"/>
    </location>
</feature>
<dbReference type="SMART" id="SM00028">
    <property type="entry name" value="TPR"/>
    <property type="match status" value="3"/>
</dbReference>
<keyword evidence="1" id="KW-0812">Transmembrane</keyword>
<evidence type="ECO:0000313" key="4">
    <source>
        <dbReference type="EMBL" id="RPE05674.1"/>
    </source>
</evidence>
<dbReference type="Gene3D" id="1.25.40.10">
    <property type="entry name" value="Tetratricopeptide repeat domain"/>
    <property type="match status" value="2"/>
</dbReference>
<reference evidence="4 5" key="1">
    <citation type="submission" date="2018-11" db="EMBL/GenBank/DDBJ databases">
        <title>Chitinophaga lutea sp.nov., isolate from arsenic contaminated soil.</title>
        <authorList>
            <person name="Zong Y."/>
        </authorList>
    </citation>
    <scope>NUCLEOTIDE SEQUENCE [LARGE SCALE GENOMIC DNA]</scope>
    <source>
        <strain evidence="4 5">ZY74</strain>
    </source>
</reference>
<dbReference type="GO" id="GO:0000155">
    <property type="term" value="F:phosphorelay sensor kinase activity"/>
    <property type="evidence" value="ECO:0007669"/>
    <property type="project" value="InterPro"/>
</dbReference>
<dbReference type="RefSeq" id="WP_123849323.1">
    <property type="nucleotide sequence ID" value="NZ_RPDH01000003.1"/>
</dbReference>
<dbReference type="PANTHER" id="PTHR34220">
    <property type="entry name" value="SENSOR HISTIDINE KINASE YPDA"/>
    <property type="match status" value="1"/>
</dbReference>
<keyword evidence="5" id="KW-1185">Reference proteome</keyword>
<name>A0A3N4Q1N3_9BACT</name>
<keyword evidence="1" id="KW-0472">Membrane</keyword>
<dbReference type="Pfam" id="PF13374">
    <property type="entry name" value="TPR_10"/>
    <property type="match status" value="1"/>
</dbReference>
<keyword evidence="4" id="KW-0808">Transferase</keyword>
<dbReference type="PROSITE" id="PS51257">
    <property type="entry name" value="PROKAR_LIPOPROTEIN"/>
    <property type="match status" value="1"/>
</dbReference>
<keyword evidence="2" id="KW-0732">Signal</keyword>
<evidence type="ECO:0000256" key="2">
    <source>
        <dbReference type="SAM" id="SignalP"/>
    </source>
</evidence>
<proteinExistence type="predicted"/>
<dbReference type="EMBL" id="RPDH01000003">
    <property type="protein sequence ID" value="RPE05674.1"/>
    <property type="molecule type" value="Genomic_DNA"/>
</dbReference>
<dbReference type="PANTHER" id="PTHR34220:SF7">
    <property type="entry name" value="SENSOR HISTIDINE KINASE YPDA"/>
    <property type="match status" value="1"/>
</dbReference>
<comment type="caution">
    <text evidence="4">The sequence shown here is derived from an EMBL/GenBank/DDBJ whole genome shotgun (WGS) entry which is preliminary data.</text>
</comment>
<dbReference type="Proteomes" id="UP000278351">
    <property type="component" value="Unassembled WGS sequence"/>
</dbReference>
<accession>A0A3N4Q1N3</accession>
<dbReference type="SUPFAM" id="SSF55874">
    <property type="entry name" value="ATPase domain of HSP90 chaperone/DNA topoisomerase II/histidine kinase"/>
    <property type="match status" value="1"/>
</dbReference>
<keyword evidence="1" id="KW-1133">Transmembrane helix</keyword>
<sequence length="620" mass="70939">MQRIPVILLLLLAAACTQQSAPVQKMQADSIMAYMKSDINPFFHDHRPREAGIKLDSLLPLVQQLDDYRLTCSWYRFKGVQLNMQEQPDSARYYIDLSMALALQKDTTQKQVLGAKVQLADLLKDQQQYDSALHYARDAYYLAHKVDTPGLPIICFRLSEIYTEIGDAPAIRRYLFEGYERCTQPKLKTVLANSISKYYADAGHNDSAILFFKEMERDTSFSNPYFEAVRAENLGLLLVDDGKQEEGLQYQLKGMAISRELDDLDGESYLNLAVTYSKMKQYGAADVYIDTALALARKEQDQNVITRAWNRRSTNFEAQGNYKAAYASLDSAYKSFGAELDSSLALQARELETQYAVKAKDDEISALAFENRVNRQIRRQQQVIIVAIVVAAVLLALLGVLLWRRRAMQLQLREEALRQRLLRSQMEPHFIFNTLSVLQSFIRGDEKEKSIKYLNKFARLVRISLENARESIVPLKDELVALESYLSLQVMRFEGTFDFRIEVYDHYEDDGLLIPPMLLQPFVENAILHGLRRVEQGGLITVRIDRRQHTLHCVIEDNGSGLQPVVAEVEKQSLSTLITQERLSMLSKQTGHPATLQITDKKTENSHGLRVEMDIPFRKK</sequence>
<gene>
    <name evidence="4" type="ORF">EGT74_25210</name>
</gene>
<feature type="domain" description="Signal transduction histidine kinase internal region" evidence="3">
    <location>
        <begin position="419"/>
        <end position="495"/>
    </location>
</feature>
<dbReference type="Pfam" id="PF06580">
    <property type="entry name" value="His_kinase"/>
    <property type="match status" value="1"/>
</dbReference>
<feature type="signal peptide" evidence="2">
    <location>
        <begin position="1"/>
        <end position="20"/>
    </location>
</feature>